<evidence type="ECO:0000256" key="1">
    <source>
        <dbReference type="SAM" id="Phobius"/>
    </source>
</evidence>
<organism evidence="2">
    <name type="scientific">marine sediment metagenome</name>
    <dbReference type="NCBI Taxonomy" id="412755"/>
    <lineage>
        <taxon>unclassified sequences</taxon>
        <taxon>metagenomes</taxon>
        <taxon>ecological metagenomes</taxon>
    </lineage>
</organism>
<gene>
    <name evidence="2" type="ORF">LCGC14_1702760</name>
</gene>
<evidence type="ECO:0008006" key="3">
    <source>
        <dbReference type="Google" id="ProtNLM"/>
    </source>
</evidence>
<dbReference type="PROSITE" id="PS51257">
    <property type="entry name" value="PROKAR_LIPOPROTEIN"/>
    <property type="match status" value="1"/>
</dbReference>
<feature type="non-terminal residue" evidence="2">
    <location>
        <position position="53"/>
    </location>
</feature>
<protein>
    <recommendedName>
        <fullName evidence="3">Lipoprotein</fullName>
    </recommendedName>
</protein>
<dbReference type="EMBL" id="LAZR01015070">
    <property type="protein sequence ID" value="KKM14767.1"/>
    <property type="molecule type" value="Genomic_DNA"/>
</dbReference>
<comment type="caution">
    <text evidence="2">The sequence shown here is derived from an EMBL/GenBank/DDBJ whole genome shotgun (WGS) entry which is preliminary data.</text>
</comment>
<evidence type="ECO:0000313" key="2">
    <source>
        <dbReference type="EMBL" id="KKM14767.1"/>
    </source>
</evidence>
<feature type="transmembrane region" description="Helical" evidence="1">
    <location>
        <begin position="29"/>
        <end position="46"/>
    </location>
</feature>
<keyword evidence="1" id="KW-0812">Transmembrane</keyword>
<dbReference type="AlphaFoldDB" id="A0A0F9HHX5"/>
<keyword evidence="1" id="KW-1133">Transmembrane helix</keyword>
<name>A0A0F9HHX5_9ZZZZ</name>
<reference evidence="2" key="1">
    <citation type="journal article" date="2015" name="Nature">
        <title>Complex archaea that bridge the gap between prokaryotes and eukaryotes.</title>
        <authorList>
            <person name="Spang A."/>
            <person name="Saw J.H."/>
            <person name="Jorgensen S.L."/>
            <person name="Zaremba-Niedzwiedzka K."/>
            <person name="Martijn J."/>
            <person name="Lind A.E."/>
            <person name="van Eijk R."/>
            <person name="Schleper C."/>
            <person name="Guy L."/>
            <person name="Ettema T.J."/>
        </authorList>
    </citation>
    <scope>NUCLEOTIDE SEQUENCE</scope>
</reference>
<keyword evidence="1" id="KW-0472">Membrane</keyword>
<accession>A0A0F9HHX5</accession>
<proteinExistence type="predicted"/>
<sequence>MRHLLYKSLTAALALTGCASLIVSGELNIIFLLPGLAIFPGYYRYLTGKPPIS</sequence>